<dbReference type="AlphaFoldDB" id="A0A0F9HFD2"/>
<dbReference type="InterPro" id="IPR003669">
    <property type="entry name" value="Thymidylate_synthase_ThyX"/>
</dbReference>
<dbReference type="SUPFAM" id="SSF69796">
    <property type="entry name" value="Thymidylate synthase-complementing protein Thy1"/>
    <property type="match status" value="1"/>
</dbReference>
<gene>
    <name evidence="1" type="ORF">LCGC14_1790150</name>
</gene>
<dbReference type="Pfam" id="PF02511">
    <property type="entry name" value="Thy1"/>
    <property type="match status" value="1"/>
</dbReference>
<dbReference type="GO" id="GO:0006231">
    <property type="term" value="P:dTMP biosynthetic process"/>
    <property type="evidence" value="ECO:0007669"/>
    <property type="project" value="InterPro"/>
</dbReference>
<dbReference type="GO" id="GO:0070402">
    <property type="term" value="F:NADPH binding"/>
    <property type="evidence" value="ECO:0007669"/>
    <property type="project" value="TreeGrafter"/>
</dbReference>
<dbReference type="GO" id="GO:0004799">
    <property type="term" value="F:thymidylate synthase activity"/>
    <property type="evidence" value="ECO:0007669"/>
    <property type="project" value="TreeGrafter"/>
</dbReference>
<protein>
    <submittedName>
        <fullName evidence="1">Uncharacterized protein</fullName>
    </submittedName>
</protein>
<organism evidence="1">
    <name type="scientific">marine sediment metagenome</name>
    <dbReference type="NCBI Taxonomy" id="412755"/>
    <lineage>
        <taxon>unclassified sequences</taxon>
        <taxon>metagenomes</taxon>
        <taxon>ecological metagenomes</taxon>
    </lineage>
</organism>
<dbReference type="GO" id="GO:0050797">
    <property type="term" value="F:thymidylate synthase (FAD) activity"/>
    <property type="evidence" value="ECO:0007669"/>
    <property type="project" value="InterPro"/>
</dbReference>
<dbReference type="Gene3D" id="3.30.1360.170">
    <property type="match status" value="1"/>
</dbReference>
<comment type="caution">
    <text evidence="1">The sequence shown here is derived from an EMBL/GenBank/DDBJ whole genome shotgun (WGS) entry which is preliminary data.</text>
</comment>
<dbReference type="PANTHER" id="PTHR34934">
    <property type="entry name" value="FLAVIN-DEPENDENT THYMIDYLATE SYNTHASE"/>
    <property type="match status" value="1"/>
</dbReference>
<proteinExistence type="predicted"/>
<dbReference type="EMBL" id="LAZR01017080">
    <property type="protein sequence ID" value="KKM01867.1"/>
    <property type="molecule type" value="Genomic_DNA"/>
</dbReference>
<evidence type="ECO:0000313" key="1">
    <source>
        <dbReference type="EMBL" id="KKM01867.1"/>
    </source>
</evidence>
<reference evidence="1" key="1">
    <citation type="journal article" date="2015" name="Nature">
        <title>Complex archaea that bridge the gap between prokaryotes and eukaryotes.</title>
        <authorList>
            <person name="Spang A."/>
            <person name="Saw J.H."/>
            <person name="Jorgensen S.L."/>
            <person name="Zaremba-Niedzwiedzka K."/>
            <person name="Martijn J."/>
            <person name="Lind A.E."/>
            <person name="van Eijk R."/>
            <person name="Schleper C."/>
            <person name="Guy L."/>
            <person name="Ettema T.J."/>
        </authorList>
    </citation>
    <scope>NUCLEOTIDE SEQUENCE</scope>
</reference>
<sequence>MREQIIVRTVTKKSETYGEYEIVFVKPAAAIVTLCTFTSNPDITMYLTTRAYKGIYEPDPALGLADGEKYYVEDALEDVQKTKLQTPLEMVHMLWSLQDVTRAFTHQIVRYRVGTAFVQESMRFFGMHKTFKVLVTHEAASDTAGPRNTILDQYCYGAVAAIDSYVDLLGRGVPDQDARGVLPTNILTNIYFDCSLRTLQNIFPQRLCCQAQQGEWQPILREMRKQIGEQMGDSVEALLRAPYERGEDCGYRASFDRPCTWQKEQIA</sequence>
<dbReference type="CDD" id="cd20175">
    <property type="entry name" value="ThyX"/>
    <property type="match status" value="1"/>
</dbReference>
<dbReference type="PANTHER" id="PTHR34934:SF1">
    <property type="entry name" value="FLAVIN-DEPENDENT THYMIDYLATE SYNTHASE"/>
    <property type="match status" value="1"/>
</dbReference>
<dbReference type="GO" id="GO:0050660">
    <property type="term" value="F:flavin adenine dinucleotide binding"/>
    <property type="evidence" value="ECO:0007669"/>
    <property type="project" value="InterPro"/>
</dbReference>
<accession>A0A0F9HFD2</accession>
<name>A0A0F9HFD2_9ZZZZ</name>
<dbReference type="PROSITE" id="PS51331">
    <property type="entry name" value="THYX"/>
    <property type="match status" value="1"/>
</dbReference>
<dbReference type="InterPro" id="IPR036098">
    <property type="entry name" value="Thymidylate_synthase_ThyX_sf"/>
</dbReference>